<reference evidence="2 3" key="1">
    <citation type="submission" date="2020-12" db="EMBL/GenBank/DDBJ databases">
        <title>FDA dAtabase for Regulatory Grade micrObial Sequences (FDA-ARGOS): Supporting development and validation of Infectious Disease Dx tests.</title>
        <authorList>
            <person name="Nelson B."/>
            <person name="Plummer A."/>
            <person name="Tallon L."/>
            <person name="Sadzewicz L."/>
            <person name="Zhao X."/>
            <person name="Boylan J."/>
            <person name="Ott S."/>
            <person name="Bowen H."/>
            <person name="Vavikolanu K."/>
            <person name="Mehta A."/>
            <person name="Aluvathingal J."/>
            <person name="Nadendla S."/>
            <person name="Myers T."/>
            <person name="Yan Y."/>
            <person name="Sichtig H."/>
        </authorList>
    </citation>
    <scope>NUCLEOTIDE SEQUENCE [LARGE SCALE GENOMIC DNA]</scope>
    <source>
        <strain evidence="2 3">FDAARGOS_923</strain>
    </source>
</reference>
<feature type="region of interest" description="Disordered" evidence="1">
    <location>
        <begin position="22"/>
        <end position="56"/>
    </location>
</feature>
<evidence type="ECO:0000313" key="3">
    <source>
        <dbReference type="Proteomes" id="UP000595038"/>
    </source>
</evidence>
<name>A0AB37GPS0_BACLI</name>
<evidence type="ECO:0000256" key="1">
    <source>
        <dbReference type="SAM" id="MobiDB-lite"/>
    </source>
</evidence>
<feature type="compositionally biased region" description="Gly residues" evidence="1">
    <location>
        <begin position="44"/>
        <end position="56"/>
    </location>
</feature>
<sequence>MIVGIIGFILVVFLLYASMLPSGEKNSGSSSSTFFIGGPDSSGDSGGDCGGGDGGC</sequence>
<dbReference type="EMBL" id="CP065647">
    <property type="protein sequence ID" value="QPR73528.1"/>
    <property type="molecule type" value="Genomic_DNA"/>
</dbReference>
<feature type="compositionally biased region" description="Low complexity" evidence="1">
    <location>
        <begin position="22"/>
        <end position="43"/>
    </location>
</feature>
<proteinExistence type="predicted"/>
<dbReference type="RefSeq" id="WP_017474096.1">
    <property type="nucleotide sequence ID" value="NZ_CAJTDY010000002.1"/>
</dbReference>
<dbReference type="Proteomes" id="UP000595038">
    <property type="component" value="Chromosome"/>
</dbReference>
<organism evidence="2 3">
    <name type="scientific">Bacillus licheniformis</name>
    <dbReference type="NCBI Taxonomy" id="1402"/>
    <lineage>
        <taxon>Bacteria</taxon>
        <taxon>Bacillati</taxon>
        <taxon>Bacillota</taxon>
        <taxon>Bacilli</taxon>
        <taxon>Bacillales</taxon>
        <taxon>Bacillaceae</taxon>
        <taxon>Bacillus</taxon>
    </lineage>
</organism>
<protein>
    <recommendedName>
        <fullName evidence="4">YjcZ family sporulation protein</fullName>
    </recommendedName>
</protein>
<accession>A0AB37GPS0</accession>
<gene>
    <name evidence="2" type="ORF">I6G80_04480</name>
</gene>
<dbReference type="AlphaFoldDB" id="A0AB37GPS0"/>
<evidence type="ECO:0008006" key="4">
    <source>
        <dbReference type="Google" id="ProtNLM"/>
    </source>
</evidence>
<evidence type="ECO:0000313" key="2">
    <source>
        <dbReference type="EMBL" id="QPR73528.1"/>
    </source>
</evidence>